<evidence type="ECO:0000313" key="1">
    <source>
        <dbReference type="EMBL" id="KAK9100550.1"/>
    </source>
</evidence>
<gene>
    <name evidence="1" type="ORF">Scep_023980</name>
</gene>
<proteinExistence type="predicted"/>
<protein>
    <submittedName>
        <fullName evidence="1">Uncharacterized protein</fullName>
    </submittedName>
</protein>
<reference evidence="1 2" key="1">
    <citation type="submission" date="2024-01" db="EMBL/GenBank/DDBJ databases">
        <title>Genome assemblies of Stephania.</title>
        <authorList>
            <person name="Yang L."/>
        </authorList>
    </citation>
    <scope>NUCLEOTIDE SEQUENCE [LARGE SCALE GENOMIC DNA]</scope>
    <source>
        <strain evidence="1">JXDWG</strain>
        <tissue evidence="1">Leaf</tissue>
    </source>
</reference>
<sequence length="49" mass="5417">MSSISIRETCWQLAGSQILKSSTYLLESHQIKDLTVKKSSTLSMNSVSV</sequence>
<name>A0AAP0EYG3_9MAGN</name>
<dbReference type="AlphaFoldDB" id="A0AAP0EYG3"/>
<organism evidence="1 2">
    <name type="scientific">Stephania cephalantha</name>
    <dbReference type="NCBI Taxonomy" id="152367"/>
    <lineage>
        <taxon>Eukaryota</taxon>
        <taxon>Viridiplantae</taxon>
        <taxon>Streptophyta</taxon>
        <taxon>Embryophyta</taxon>
        <taxon>Tracheophyta</taxon>
        <taxon>Spermatophyta</taxon>
        <taxon>Magnoliopsida</taxon>
        <taxon>Ranunculales</taxon>
        <taxon>Menispermaceae</taxon>
        <taxon>Menispermoideae</taxon>
        <taxon>Cissampelideae</taxon>
        <taxon>Stephania</taxon>
    </lineage>
</organism>
<keyword evidence="2" id="KW-1185">Reference proteome</keyword>
<comment type="caution">
    <text evidence="1">The sequence shown here is derived from an EMBL/GenBank/DDBJ whole genome shotgun (WGS) entry which is preliminary data.</text>
</comment>
<evidence type="ECO:0000313" key="2">
    <source>
        <dbReference type="Proteomes" id="UP001419268"/>
    </source>
</evidence>
<dbReference type="EMBL" id="JBBNAG010000010">
    <property type="protein sequence ID" value="KAK9100550.1"/>
    <property type="molecule type" value="Genomic_DNA"/>
</dbReference>
<accession>A0AAP0EYG3</accession>
<dbReference type="Proteomes" id="UP001419268">
    <property type="component" value="Unassembled WGS sequence"/>
</dbReference>